<dbReference type="InterPro" id="IPR052714">
    <property type="entry name" value="MFS_Exporter"/>
</dbReference>
<gene>
    <name evidence="7" type="ORF">BFP71_08755</name>
</gene>
<evidence type="ECO:0000313" key="8">
    <source>
        <dbReference type="Proteomes" id="UP000095552"/>
    </source>
</evidence>
<comment type="caution">
    <text evidence="7">The sequence shown here is derived from an EMBL/GenBank/DDBJ whole genome shotgun (WGS) entry which is preliminary data.</text>
</comment>
<dbReference type="Pfam" id="PF00083">
    <property type="entry name" value="Sugar_tr"/>
    <property type="match status" value="1"/>
</dbReference>
<evidence type="ECO:0000256" key="4">
    <source>
        <dbReference type="ARBA" id="ARBA00023136"/>
    </source>
</evidence>
<feature type="transmembrane region" description="Helical" evidence="5">
    <location>
        <begin position="164"/>
        <end position="183"/>
    </location>
</feature>
<evidence type="ECO:0000256" key="5">
    <source>
        <dbReference type="SAM" id="Phobius"/>
    </source>
</evidence>
<evidence type="ECO:0000259" key="6">
    <source>
        <dbReference type="PROSITE" id="PS50850"/>
    </source>
</evidence>
<dbReference type="EMBL" id="MDGQ01000005">
    <property type="protein sequence ID" value="OEJ99651.1"/>
    <property type="molecule type" value="Genomic_DNA"/>
</dbReference>
<dbReference type="RefSeq" id="WP_069835113.1">
    <property type="nucleotide sequence ID" value="NZ_MDGQ01000005.1"/>
</dbReference>
<dbReference type="InterPro" id="IPR036259">
    <property type="entry name" value="MFS_trans_sf"/>
</dbReference>
<dbReference type="InterPro" id="IPR005828">
    <property type="entry name" value="MFS_sugar_transport-like"/>
</dbReference>
<comment type="subcellular location">
    <subcellularLocation>
        <location evidence="1">Membrane</location>
    </subcellularLocation>
</comment>
<name>A0A1E5SKL7_9BACT</name>
<dbReference type="OrthoDB" id="9812221at2"/>
<dbReference type="CDD" id="cd17489">
    <property type="entry name" value="MFS_YfcJ_like"/>
    <property type="match status" value="1"/>
</dbReference>
<organism evidence="7 8">
    <name type="scientific">Roseivirga misakiensis</name>
    <dbReference type="NCBI Taxonomy" id="1563681"/>
    <lineage>
        <taxon>Bacteria</taxon>
        <taxon>Pseudomonadati</taxon>
        <taxon>Bacteroidota</taxon>
        <taxon>Cytophagia</taxon>
        <taxon>Cytophagales</taxon>
        <taxon>Roseivirgaceae</taxon>
        <taxon>Roseivirga</taxon>
    </lineage>
</organism>
<feature type="transmembrane region" description="Helical" evidence="5">
    <location>
        <begin position="210"/>
        <end position="231"/>
    </location>
</feature>
<proteinExistence type="predicted"/>
<feature type="transmembrane region" description="Helical" evidence="5">
    <location>
        <begin position="243"/>
        <end position="262"/>
    </location>
</feature>
<feature type="transmembrane region" description="Helical" evidence="5">
    <location>
        <begin position="46"/>
        <end position="64"/>
    </location>
</feature>
<keyword evidence="3 5" id="KW-1133">Transmembrane helix</keyword>
<feature type="transmembrane region" description="Helical" evidence="5">
    <location>
        <begin position="298"/>
        <end position="322"/>
    </location>
</feature>
<dbReference type="SUPFAM" id="SSF103473">
    <property type="entry name" value="MFS general substrate transporter"/>
    <property type="match status" value="1"/>
</dbReference>
<dbReference type="InterPro" id="IPR020846">
    <property type="entry name" value="MFS_dom"/>
</dbReference>
<sequence length="400" mass="43532">MSEQKNIFSLQFVLLCFSSFLFFASFNMIVPDLYDYLTSMGGGDKKGYVISLFTITAGLSRPFSGKLADTIGRIPVMILGAGVCFVVGFLYPLLGTIWAFFLLRFLHGFSTGFKPTGTSAYIADIVPQHRRGEAMGYSGLFGSIGMAAGPSFGPKITEAFGLETMFYTSSALALLSVLILVGMKETLKDKKPFHPRLLKIKRNEIFEPRVFNPSLFFLLTSFSFGAALTLMPDLAINVGFSQGNKGIFFAIFVLSSLIVRVLAGKASDKFGRVIVLKFAAVAIVIADLMVAFTTTQTMLIASSIVFGVAVGMNTPTIYAWTIDLSLEKARGKGIATMYIALEIGIGLGAFISGYIYANRIENLQLAFITCASLALAGFLFLNFGLGWSKRVFHRYLTDEG</sequence>
<keyword evidence="8" id="KW-1185">Reference proteome</keyword>
<dbReference type="GO" id="GO:0022857">
    <property type="term" value="F:transmembrane transporter activity"/>
    <property type="evidence" value="ECO:0007669"/>
    <property type="project" value="InterPro"/>
</dbReference>
<feature type="transmembrane region" description="Helical" evidence="5">
    <location>
        <begin position="274"/>
        <end position="292"/>
    </location>
</feature>
<dbReference type="Proteomes" id="UP000095552">
    <property type="component" value="Unassembled WGS sequence"/>
</dbReference>
<accession>A0A1E5SKL7</accession>
<reference evidence="7 8" key="1">
    <citation type="submission" date="2016-08" db="EMBL/GenBank/DDBJ databases">
        <title>Draft genome of Fabibacter sp. strain SK-8.</title>
        <authorList>
            <person name="Wong S.-K."/>
            <person name="Hamasaki K."/>
            <person name="Yoshizawa S."/>
        </authorList>
    </citation>
    <scope>NUCLEOTIDE SEQUENCE [LARGE SCALE GENOMIC DNA]</scope>
    <source>
        <strain evidence="7 8">SK-8</strain>
    </source>
</reference>
<feature type="transmembrane region" description="Helical" evidence="5">
    <location>
        <begin position="7"/>
        <end position="26"/>
    </location>
</feature>
<evidence type="ECO:0000313" key="7">
    <source>
        <dbReference type="EMBL" id="OEJ99651.1"/>
    </source>
</evidence>
<keyword evidence="2 5" id="KW-0812">Transmembrane</keyword>
<protein>
    <submittedName>
        <fullName evidence="7">MFS transporter</fullName>
    </submittedName>
</protein>
<feature type="transmembrane region" description="Helical" evidence="5">
    <location>
        <begin position="334"/>
        <end position="357"/>
    </location>
</feature>
<feature type="domain" description="Major facilitator superfamily (MFS) profile" evidence="6">
    <location>
        <begin position="11"/>
        <end position="389"/>
    </location>
</feature>
<dbReference type="Pfam" id="PF07690">
    <property type="entry name" value="MFS_1"/>
    <property type="match status" value="1"/>
</dbReference>
<feature type="transmembrane region" description="Helical" evidence="5">
    <location>
        <begin position="363"/>
        <end position="385"/>
    </location>
</feature>
<dbReference type="AlphaFoldDB" id="A0A1E5SKL7"/>
<dbReference type="PANTHER" id="PTHR23531">
    <property type="entry name" value="QUINOLENE RESISTANCE PROTEIN NORA"/>
    <property type="match status" value="1"/>
</dbReference>
<dbReference type="GO" id="GO:0016020">
    <property type="term" value="C:membrane"/>
    <property type="evidence" value="ECO:0007669"/>
    <property type="project" value="UniProtKB-SubCell"/>
</dbReference>
<dbReference type="PANTHER" id="PTHR23531:SF1">
    <property type="entry name" value="QUINOLENE RESISTANCE PROTEIN NORA"/>
    <property type="match status" value="1"/>
</dbReference>
<dbReference type="InterPro" id="IPR011701">
    <property type="entry name" value="MFS"/>
</dbReference>
<keyword evidence="4 5" id="KW-0472">Membrane</keyword>
<evidence type="ECO:0000256" key="2">
    <source>
        <dbReference type="ARBA" id="ARBA00022692"/>
    </source>
</evidence>
<dbReference type="PROSITE" id="PS50850">
    <property type="entry name" value="MFS"/>
    <property type="match status" value="1"/>
</dbReference>
<evidence type="ECO:0000256" key="1">
    <source>
        <dbReference type="ARBA" id="ARBA00004370"/>
    </source>
</evidence>
<dbReference type="STRING" id="1563681.BFP71_08755"/>
<evidence type="ECO:0000256" key="3">
    <source>
        <dbReference type="ARBA" id="ARBA00022989"/>
    </source>
</evidence>
<feature type="transmembrane region" description="Helical" evidence="5">
    <location>
        <begin position="76"/>
        <end position="101"/>
    </location>
</feature>
<dbReference type="Gene3D" id="1.20.1250.20">
    <property type="entry name" value="MFS general substrate transporter like domains"/>
    <property type="match status" value="2"/>
</dbReference>